<dbReference type="RefSeq" id="WP_149112888.1">
    <property type="nucleotide sequence ID" value="NZ_CP042425.1"/>
</dbReference>
<dbReference type="Proteomes" id="UP000324974">
    <property type="component" value="Chromosome"/>
</dbReference>
<evidence type="ECO:0000256" key="4">
    <source>
        <dbReference type="ARBA" id="ARBA00022475"/>
    </source>
</evidence>
<keyword evidence="3 9" id="KW-0813">Transport</keyword>
<dbReference type="InterPro" id="IPR013525">
    <property type="entry name" value="ABC2_TM"/>
</dbReference>
<feature type="transmembrane region" description="Helical" evidence="9">
    <location>
        <begin position="263"/>
        <end position="285"/>
    </location>
</feature>
<evidence type="ECO:0000259" key="11">
    <source>
        <dbReference type="PROSITE" id="PS51012"/>
    </source>
</evidence>
<reference evidence="13" key="1">
    <citation type="submission" date="2019-08" db="EMBL/GenBank/DDBJ databases">
        <title>Limnoglobus roseus gen. nov., sp. nov., a novel freshwater planctomycete with a giant genome from the family Gemmataceae.</title>
        <authorList>
            <person name="Kulichevskaya I.S."/>
            <person name="Naumoff D.G."/>
            <person name="Miroshnikov K."/>
            <person name="Ivanova A."/>
            <person name="Philippov D.A."/>
            <person name="Hakobyan A."/>
            <person name="Rijpstra I.C."/>
            <person name="Sinninghe Damste J.S."/>
            <person name="Liesack W."/>
            <person name="Dedysh S.N."/>
        </authorList>
    </citation>
    <scope>NUCLEOTIDE SEQUENCE [LARGE SCALE GENOMIC DNA]</scope>
    <source>
        <strain evidence="13">PX52</strain>
    </source>
</reference>
<evidence type="ECO:0000313" key="13">
    <source>
        <dbReference type="Proteomes" id="UP000324974"/>
    </source>
</evidence>
<feature type="transmembrane region" description="Helical" evidence="9">
    <location>
        <begin position="207"/>
        <end position="226"/>
    </location>
</feature>
<dbReference type="InterPro" id="IPR047817">
    <property type="entry name" value="ABC2_TM_bact-type"/>
</dbReference>
<organism evidence="12 13">
    <name type="scientific">Limnoglobus roseus</name>
    <dbReference type="NCBI Taxonomy" id="2598579"/>
    <lineage>
        <taxon>Bacteria</taxon>
        <taxon>Pseudomonadati</taxon>
        <taxon>Planctomycetota</taxon>
        <taxon>Planctomycetia</taxon>
        <taxon>Gemmatales</taxon>
        <taxon>Gemmataceae</taxon>
        <taxon>Limnoglobus</taxon>
    </lineage>
</organism>
<feature type="region of interest" description="Disordered" evidence="10">
    <location>
        <begin position="1"/>
        <end position="22"/>
    </location>
</feature>
<dbReference type="PANTHER" id="PTHR30413">
    <property type="entry name" value="INNER MEMBRANE TRANSPORT PERMEASE"/>
    <property type="match status" value="1"/>
</dbReference>
<feature type="transmembrane region" description="Helical" evidence="9">
    <location>
        <begin position="63"/>
        <end position="84"/>
    </location>
</feature>
<evidence type="ECO:0000256" key="5">
    <source>
        <dbReference type="ARBA" id="ARBA00022519"/>
    </source>
</evidence>
<dbReference type="KEGG" id="lrs:PX52LOC_05394"/>
<dbReference type="AlphaFoldDB" id="A0A5C1AGN3"/>
<keyword evidence="4 9" id="KW-1003">Cell membrane</keyword>
<dbReference type="OrthoDB" id="9786910at2"/>
<keyword evidence="7 9" id="KW-1133">Transmembrane helix</keyword>
<dbReference type="GO" id="GO:0015920">
    <property type="term" value="P:lipopolysaccharide transport"/>
    <property type="evidence" value="ECO:0007669"/>
    <property type="project" value="TreeGrafter"/>
</dbReference>
<evidence type="ECO:0000256" key="6">
    <source>
        <dbReference type="ARBA" id="ARBA00022692"/>
    </source>
</evidence>
<feature type="transmembrane region" description="Helical" evidence="9">
    <location>
        <begin position="99"/>
        <end position="123"/>
    </location>
</feature>
<dbReference type="GO" id="GO:0005886">
    <property type="term" value="C:plasma membrane"/>
    <property type="evidence" value="ECO:0007669"/>
    <property type="project" value="UniProtKB-SubCell"/>
</dbReference>
<keyword evidence="8 9" id="KW-0472">Membrane</keyword>
<evidence type="ECO:0000256" key="10">
    <source>
        <dbReference type="SAM" id="MobiDB-lite"/>
    </source>
</evidence>
<dbReference type="PROSITE" id="PS51012">
    <property type="entry name" value="ABC_TM2"/>
    <property type="match status" value="1"/>
</dbReference>
<dbReference type="PANTHER" id="PTHR30413:SF8">
    <property type="entry name" value="TRANSPORT PERMEASE PROTEIN"/>
    <property type="match status" value="1"/>
</dbReference>
<accession>A0A5C1AGN3</accession>
<dbReference type="Pfam" id="PF01061">
    <property type="entry name" value="ABC2_membrane"/>
    <property type="match status" value="1"/>
</dbReference>
<feature type="domain" description="ABC transmembrane type-2" evidence="11">
    <location>
        <begin position="64"/>
        <end position="287"/>
    </location>
</feature>
<sequence length="295" mass="31852">MIALTLPEPPARRDPTDAAGPPETLIEPPGRWRWLPLAELWAYRDLCRMLAWRDVQVRYKQTALGVAWAVFQPLVLMGLFAVFFRRVAHVATGDVPYPLYAYAGLLPWFLFAGAVSAAANSLVDSERLITKVYFPRLVIPIGAAAVAVVDFLIAAAALVVLMLAYGSRPGWGGLLIPLAVGMIFLTALGVGSLLAALNVKYRDFRHALPFLIQAWMFATPTVYLSLDAGTELPDWLWATAHLNPLTGQIAFARAAMLGEPLPWAAFGVGSAVGAVLLAVGVIVFARVEDGFADAI</sequence>
<proteinExistence type="inferred from homology"/>
<keyword evidence="5" id="KW-0997">Cell inner membrane</keyword>
<evidence type="ECO:0000256" key="7">
    <source>
        <dbReference type="ARBA" id="ARBA00022989"/>
    </source>
</evidence>
<evidence type="ECO:0000256" key="2">
    <source>
        <dbReference type="ARBA" id="ARBA00007783"/>
    </source>
</evidence>
<comment type="subcellular location">
    <subcellularLocation>
        <location evidence="1">Cell inner membrane</location>
        <topology evidence="1">Multi-pass membrane protein</topology>
    </subcellularLocation>
    <subcellularLocation>
        <location evidence="9">Cell membrane</location>
        <topology evidence="9">Multi-pass membrane protein</topology>
    </subcellularLocation>
</comment>
<evidence type="ECO:0000256" key="3">
    <source>
        <dbReference type="ARBA" id="ARBA00022448"/>
    </source>
</evidence>
<dbReference type="EMBL" id="CP042425">
    <property type="protein sequence ID" value="QEL18371.1"/>
    <property type="molecule type" value="Genomic_DNA"/>
</dbReference>
<evidence type="ECO:0000256" key="9">
    <source>
        <dbReference type="RuleBase" id="RU361157"/>
    </source>
</evidence>
<feature type="transmembrane region" description="Helical" evidence="9">
    <location>
        <begin position="144"/>
        <end position="165"/>
    </location>
</feature>
<evidence type="ECO:0000313" key="12">
    <source>
        <dbReference type="EMBL" id="QEL18371.1"/>
    </source>
</evidence>
<keyword evidence="13" id="KW-1185">Reference proteome</keyword>
<evidence type="ECO:0000256" key="1">
    <source>
        <dbReference type="ARBA" id="ARBA00004429"/>
    </source>
</evidence>
<feature type="transmembrane region" description="Helical" evidence="9">
    <location>
        <begin position="171"/>
        <end position="195"/>
    </location>
</feature>
<name>A0A5C1AGN3_9BACT</name>
<evidence type="ECO:0000256" key="8">
    <source>
        <dbReference type="ARBA" id="ARBA00023136"/>
    </source>
</evidence>
<protein>
    <recommendedName>
        <fullName evidence="9">Transport permease protein</fullName>
    </recommendedName>
</protein>
<dbReference type="GO" id="GO:0140359">
    <property type="term" value="F:ABC-type transporter activity"/>
    <property type="evidence" value="ECO:0007669"/>
    <property type="project" value="InterPro"/>
</dbReference>
<comment type="similarity">
    <text evidence="2 9">Belongs to the ABC-2 integral membrane protein family.</text>
</comment>
<gene>
    <name evidence="12" type="ORF">PX52LOC_05394</name>
</gene>
<keyword evidence="6 9" id="KW-0812">Transmembrane</keyword>